<dbReference type="EMBL" id="LGTZ01002789">
    <property type="protein sequence ID" value="OJD11195.1"/>
    <property type="molecule type" value="Genomic_DNA"/>
</dbReference>
<dbReference type="InterPro" id="IPR051061">
    <property type="entry name" value="Zinc_finger_trans_reg"/>
</dbReference>
<feature type="region of interest" description="Disordered" evidence="9">
    <location>
        <begin position="1"/>
        <end position="20"/>
    </location>
</feature>
<gene>
    <name evidence="11" type="ORF">ACJ73_09592</name>
</gene>
<accession>A0A1J9PTJ7</accession>
<keyword evidence="2" id="KW-0479">Metal-binding</keyword>
<feature type="region of interest" description="Disordered" evidence="9">
    <location>
        <begin position="231"/>
        <end position="253"/>
    </location>
</feature>
<keyword evidence="5" id="KW-0805">Transcription regulation</keyword>
<organism evidence="11 12">
    <name type="scientific">Blastomyces percursus</name>
    <dbReference type="NCBI Taxonomy" id="1658174"/>
    <lineage>
        <taxon>Eukaryota</taxon>
        <taxon>Fungi</taxon>
        <taxon>Dikarya</taxon>
        <taxon>Ascomycota</taxon>
        <taxon>Pezizomycotina</taxon>
        <taxon>Eurotiomycetes</taxon>
        <taxon>Eurotiomycetidae</taxon>
        <taxon>Onygenales</taxon>
        <taxon>Ajellomycetaceae</taxon>
        <taxon>Blastomyces</taxon>
    </lineage>
</organism>
<dbReference type="VEuPathDB" id="FungiDB:ACJ73_09592"/>
<evidence type="ECO:0000256" key="9">
    <source>
        <dbReference type="SAM" id="MobiDB-lite"/>
    </source>
</evidence>
<dbReference type="PANTHER" id="PTHR46179:SF13">
    <property type="entry name" value="C2H2-TYPE DOMAIN-CONTAINING PROTEIN"/>
    <property type="match status" value="1"/>
</dbReference>
<dbReference type="Proteomes" id="UP000242791">
    <property type="component" value="Unassembled WGS sequence"/>
</dbReference>
<feature type="compositionally biased region" description="Polar residues" evidence="9">
    <location>
        <begin position="677"/>
        <end position="689"/>
    </location>
</feature>
<keyword evidence="12" id="KW-1185">Reference proteome</keyword>
<feature type="region of interest" description="Disordered" evidence="9">
    <location>
        <begin position="588"/>
        <end position="621"/>
    </location>
</feature>
<evidence type="ECO:0000313" key="12">
    <source>
        <dbReference type="Proteomes" id="UP000242791"/>
    </source>
</evidence>
<dbReference type="InterPro" id="IPR013087">
    <property type="entry name" value="Znf_C2H2_type"/>
</dbReference>
<evidence type="ECO:0000256" key="8">
    <source>
        <dbReference type="PROSITE-ProRule" id="PRU00042"/>
    </source>
</evidence>
<dbReference type="OrthoDB" id="6077919at2759"/>
<keyword evidence="3 8" id="KW-0863">Zinc-finger</keyword>
<evidence type="ECO:0000259" key="10">
    <source>
        <dbReference type="PROSITE" id="PS50157"/>
    </source>
</evidence>
<feature type="compositionally biased region" description="Polar residues" evidence="9">
    <location>
        <begin position="142"/>
        <end position="152"/>
    </location>
</feature>
<feature type="compositionally biased region" description="Basic and acidic residues" evidence="9">
    <location>
        <begin position="589"/>
        <end position="605"/>
    </location>
</feature>
<dbReference type="STRING" id="1658174.A0A1J9PTJ7"/>
<keyword evidence="4" id="KW-0862">Zinc</keyword>
<feature type="compositionally biased region" description="Polar residues" evidence="9">
    <location>
        <begin position="606"/>
        <end position="621"/>
    </location>
</feature>
<dbReference type="AlphaFoldDB" id="A0A1J9PTJ7"/>
<evidence type="ECO:0000256" key="2">
    <source>
        <dbReference type="ARBA" id="ARBA00022723"/>
    </source>
</evidence>
<evidence type="ECO:0000256" key="1">
    <source>
        <dbReference type="ARBA" id="ARBA00004123"/>
    </source>
</evidence>
<protein>
    <recommendedName>
        <fullName evidence="10">C2H2-type domain-containing protein</fullName>
    </recommendedName>
</protein>
<dbReference type="GO" id="GO:0008270">
    <property type="term" value="F:zinc ion binding"/>
    <property type="evidence" value="ECO:0007669"/>
    <property type="project" value="UniProtKB-KW"/>
</dbReference>
<dbReference type="GO" id="GO:0005634">
    <property type="term" value="C:nucleus"/>
    <property type="evidence" value="ECO:0007669"/>
    <property type="project" value="UniProtKB-SubCell"/>
</dbReference>
<feature type="compositionally biased region" description="Basic residues" evidence="9">
    <location>
        <begin position="9"/>
        <end position="20"/>
    </location>
</feature>
<comment type="caution">
    <text evidence="11">The sequence shown here is derived from an EMBL/GenBank/DDBJ whole genome shotgun (WGS) entry which is preliminary data.</text>
</comment>
<name>A0A1J9PTJ7_9EURO</name>
<dbReference type="PROSITE" id="PS00028">
    <property type="entry name" value="ZINC_FINGER_C2H2_1"/>
    <property type="match status" value="1"/>
</dbReference>
<keyword evidence="7" id="KW-0539">Nucleus</keyword>
<dbReference type="GO" id="GO:0006357">
    <property type="term" value="P:regulation of transcription by RNA polymerase II"/>
    <property type="evidence" value="ECO:0007669"/>
    <property type="project" value="TreeGrafter"/>
</dbReference>
<reference evidence="11 12" key="1">
    <citation type="submission" date="2015-08" db="EMBL/GenBank/DDBJ databases">
        <title>Emmonsia species relationships and genome sequence.</title>
        <authorList>
            <person name="Cuomo C.A."/>
            <person name="Schwartz I.S."/>
            <person name="Kenyon C."/>
            <person name="De Hoog G.S."/>
            <person name="Govender N.P."/>
            <person name="Botha A."/>
            <person name="Moreno L."/>
            <person name="De Vries M."/>
            <person name="Munoz J.F."/>
            <person name="Stielow J.B."/>
        </authorList>
    </citation>
    <scope>NUCLEOTIDE SEQUENCE [LARGE SCALE GENOMIC DNA]</scope>
    <source>
        <strain evidence="11 12">EI222</strain>
    </source>
</reference>
<keyword evidence="6" id="KW-0804">Transcription</keyword>
<comment type="subcellular location">
    <subcellularLocation>
        <location evidence="1">Nucleus</location>
    </subcellularLocation>
</comment>
<evidence type="ECO:0000256" key="6">
    <source>
        <dbReference type="ARBA" id="ARBA00023163"/>
    </source>
</evidence>
<dbReference type="PANTHER" id="PTHR46179">
    <property type="entry name" value="ZINC FINGER PROTEIN"/>
    <property type="match status" value="1"/>
</dbReference>
<feature type="region of interest" description="Disordered" evidence="9">
    <location>
        <begin position="119"/>
        <end position="168"/>
    </location>
</feature>
<dbReference type="SMART" id="SM00355">
    <property type="entry name" value="ZnF_C2H2"/>
    <property type="match status" value="5"/>
</dbReference>
<dbReference type="Gene3D" id="3.30.160.60">
    <property type="entry name" value="Classic Zinc Finger"/>
    <property type="match status" value="1"/>
</dbReference>
<sequence length="754" mass="84739">MVDGLANVKPHRKHMKRRQRSFHCAEPGCPREEGYGTINDLERHQKSRHGIKPTHGSIREYKCFGTNCATKDKIWPRKDNFKQHLRRVHRDENTEELLRRSNIWYDSLEQLELKGPGGHSLSAGSVQQELVDPKSYRPDPLQETTQLNNQQSHRCEATSMDNGTSCDSPHYPQGVQLDERDHFSSNTLNCAINSMSVEAGTEYLSGSSREDQGHHVNAVNTWDDIEIEQNPAQHPEKNDGDRPSSQLLPEKKQGPYVASFTEAVLGLFETMGKDISNLRSGQLRDGNGAGLFDPSDTGATGYPSQLPSGAGMETYLEVIKNGSKQSRDKALRELFKAGLNYLETSQADAVVASPGNTDLTSKDDTQRRRGKKVFTCSYDGCTRETGRMSEMKKHEKRHSRPYGCTQAGCHRIFGSKNDWKRHENTQHFQLQRWHCPVKASPKNHVAIHDETLMEGPDHKDFPPAFLARSRIDCGRVFDRKDKFHQHLQSEHSLDEKTSKQTVKRNEIGRNGQLQFWCGFCRKLIRLRKEGQDAWDERFDHIDNEHYKQKQNIDAWVHLEGNFTKKCGEKEDMTGDMVEMSDGLEIVEDVGEKPQRTDGGEKESTSEMHSTVPTASTTESIQQPLAIAVRGYTSRSQAPGALDRVEPGAPLQVSLAPATKHKRSSTMADSLPGDNVTHRFSSSNSASTVCSRQQQIRSQQAAAFGESENGYSMAVNPFVPDYGYVDVNGLILINNTVPQCAIISCKDEKGECEDE</sequence>
<evidence type="ECO:0000313" key="11">
    <source>
        <dbReference type="EMBL" id="OJD11195.1"/>
    </source>
</evidence>
<dbReference type="PROSITE" id="PS50157">
    <property type="entry name" value="ZINC_FINGER_C2H2_2"/>
    <property type="match status" value="1"/>
</dbReference>
<evidence type="ECO:0000256" key="3">
    <source>
        <dbReference type="ARBA" id="ARBA00022771"/>
    </source>
</evidence>
<proteinExistence type="predicted"/>
<evidence type="ECO:0000256" key="4">
    <source>
        <dbReference type="ARBA" id="ARBA00022833"/>
    </source>
</evidence>
<evidence type="ECO:0000256" key="5">
    <source>
        <dbReference type="ARBA" id="ARBA00023015"/>
    </source>
</evidence>
<evidence type="ECO:0000256" key="7">
    <source>
        <dbReference type="ARBA" id="ARBA00023242"/>
    </source>
</evidence>
<feature type="domain" description="C2H2-type" evidence="10">
    <location>
        <begin position="374"/>
        <end position="403"/>
    </location>
</feature>
<feature type="region of interest" description="Disordered" evidence="9">
    <location>
        <begin position="654"/>
        <end position="691"/>
    </location>
</feature>